<dbReference type="Proteomes" id="UP001470230">
    <property type="component" value="Unassembled WGS sequence"/>
</dbReference>
<proteinExistence type="predicted"/>
<comment type="caution">
    <text evidence="1">The sequence shown here is derived from an EMBL/GenBank/DDBJ whole genome shotgun (WGS) entry which is preliminary data.</text>
</comment>
<organism evidence="1 2">
    <name type="scientific">Tritrichomonas musculus</name>
    <dbReference type="NCBI Taxonomy" id="1915356"/>
    <lineage>
        <taxon>Eukaryota</taxon>
        <taxon>Metamonada</taxon>
        <taxon>Parabasalia</taxon>
        <taxon>Tritrichomonadida</taxon>
        <taxon>Tritrichomonadidae</taxon>
        <taxon>Tritrichomonas</taxon>
    </lineage>
</organism>
<sequence length="1121" mass="128282">MSVDWNLDDIQLIEFPIIQIKFTSIENIQSDDASISQLRKSIPIRLFILSHRIAHFGIPSIFTESTPNYLDFDQIQSQNNILENIPSVIVFDIHNKFDDFFQNFQLPTWAVITKINWSLKNPNINPNNENNTFFDLSEEFFDDLQQAITLKIHYQYFLLKPLYFTSYILVPPQTVIKNSRNINESNIKINSVIEPTIIQPVPSFVANSIRIRWVIQPNLSCVVNPRSTPKIGSYILFPPFRHPLCITSITKEKTKIYNNLPDSTENKNTTGIAKPNSKVIPIPITKGTIKAISPTLSLNFTTEETTIITAITIDKEESITFQIPLYNATTKISTDYVLLAKPTIALHYFFYNKNFQYEFKKLPNKYSYQKNPQLQKTRQPNQPATQTSYPQFCQFENLEIFNFTEKDIDNFFTKHFSEEASKQSSSVSDQQEIVVSYIEDTVPSPQQLIGEQISDEKVKKTISKTINSILIRYNPNISVSASLINTERDTQSLTLFMKRVNLDLPKISYSHSKCISFFNFLNFSEFYGFSSSFSPPIGGQFFNYKNVSSVYHLEIPSILLTQDGTAKTVPADDFISSWERERYMPIYGPKDCHFVVFYETFNTNNRFGGLPSINSRLDSNEIFPRSTDDLTNQYVNEETIPLFMSQLSDAYSQFCFGVMKPFSKEPAYVPVKVQPLTKSSTFSNSSKTNKTLSETVTTKVEMDIDSGMIESESMKRAVFTFLSSEALLQFQDFPIVAFIIGGPSCHFFTLENDKAVSSSMNFMDNDQCPHIHTVYISPEMIINATEEKIKELAFIVYGGIRTYKQGPIGNIEFILKQKLLTQKAQHQIQQLQSQQGPNQEIQIQQLKKRIKYTDFFYKLFFGYRYQPPFILKQLSDSLYTFNIDLNTNNGINLNVAWDRFSGVAVWTNDAGDLLHSVDAQAFNDILFMITSLRSFNTNLIKKISISLLEEYLGQSFCEKFIQYLPADVDLFTIYHAPMVKARFSDTYKGDIAIFEESEVKNGISKIPLKKLNEMQNNPAAAAAANPNNINNITFVFDPPANPEATCYVLSQLHPAYKVSIYKGGGQERLLQFVKTMSHLSWLSVKPGCENRSSSYPPHINALIQQNKSNCTRISQFEFLPI</sequence>
<keyword evidence="2" id="KW-1185">Reference proteome</keyword>
<gene>
    <name evidence="1" type="ORF">M9Y10_028642</name>
</gene>
<name>A0ABR2KKF5_9EUKA</name>
<protein>
    <submittedName>
        <fullName evidence="1">Uncharacterized protein</fullName>
    </submittedName>
</protein>
<accession>A0ABR2KKF5</accession>
<reference evidence="1 2" key="1">
    <citation type="submission" date="2024-04" db="EMBL/GenBank/DDBJ databases">
        <title>Tritrichomonas musculus Genome.</title>
        <authorList>
            <person name="Alves-Ferreira E."/>
            <person name="Grigg M."/>
            <person name="Lorenzi H."/>
            <person name="Galac M."/>
        </authorList>
    </citation>
    <scope>NUCLEOTIDE SEQUENCE [LARGE SCALE GENOMIC DNA]</scope>
    <source>
        <strain evidence="1 2">EAF2021</strain>
    </source>
</reference>
<evidence type="ECO:0000313" key="1">
    <source>
        <dbReference type="EMBL" id="KAK8891433.1"/>
    </source>
</evidence>
<evidence type="ECO:0000313" key="2">
    <source>
        <dbReference type="Proteomes" id="UP001470230"/>
    </source>
</evidence>
<dbReference type="EMBL" id="JAPFFF010000004">
    <property type="protein sequence ID" value="KAK8891433.1"/>
    <property type="molecule type" value="Genomic_DNA"/>
</dbReference>